<evidence type="ECO:0000313" key="1">
    <source>
        <dbReference type="EMBL" id="KRZ71603.1"/>
    </source>
</evidence>
<comment type="caution">
    <text evidence="1">The sequence shown here is derived from an EMBL/GenBank/DDBJ whole genome shotgun (WGS) entry which is preliminary data.</text>
</comment>
<proteinExistence type="predicted"/>
<dbReference type="AlphaFoldDB" id="A0A0V1MIZ7"/>
<protein>
    <submittedName>
        <fullName evidence="1">Uncharacterized protein</fullName>
    </submittedName>
</protein>
<dbReference type="Proteomes" id="UP000054843">
    <property type="component" value="Unassembled WGS sequence"/>
</dbReference>
<name>A0A0V1MIZ7_9BILA</name>
<sequence length="100" mass="11431">MARRCAAFKDKYPRWHNTWGIRCIIKATEQELKKQLLSRRRLDFDVQKSVGHSEPATCDHDMERSAVELENQAGRNLLYVKVLTDQSADLGYLILAAPSG</sequence>
<keyword evidence="2" id="KW-1185">Reference proteome</keyword>
<gene>
    <name evidence="1" type="ORF">T10_2072</name>
</gene>
<accession>A0A0V1MIZ7</accession>
<dbReference type="EMBL" id="JYDO01000093">
    <property type="protein sequence ID" value="KRZ71603.1"/>
    <property type="molecule type" value="Genomic_DNA"/>
</dbReference>
<reference evidence="1 2" key="1">
    <citation type="submission" date="2015-01" db="EMBL/GenBank/DDBJ databases">
        <title>Evolution of Trichinella species and genotypes.</title>
        <authorList>
            <person name="Korhonen P.K."/>
            <person name="Edoardo P."/>
            <person name="Giuseppe L.R."/>
            <person name="Gasser R.B."/>
        </authorList>
    </citation>
    <scope>NUCLEOTIDE SEQUENCE [LARGE SCALE GENOMIC DNA]</scope>
    <source>
        <strain evidence="1">ISS1980</strain>
    </source>
</reference>
<organism evidence="1 2">
    <name type="scientific">Trichinella papuae</name>
    <dbReference type="NCBI Taxonomy" id="268474"/>
    <lineage>
        <taxon>Eukaryota</taxon>
        <taxon>Metazoa</taxon>
        <taxon>Ecdysozoa</taxon>
        <taxon>Nematoda</taxon>
        <taxon>Enoplea</taxon>
        <taxon>Dorylaimia</taxon>
        <taxon>Trichinellida</taxon>
        <taxon>Trichinellidae</taxon>
        <taxon>Trichinella</taxon>
    </lineage>
</organism>
<evidence type="ECO:0000313" key="2">
    <source>
        <dbReference type="Proteomes" id="UP000054843"/>
    </source>
</evidence>